<evidence type="ECO:0000313" key="14">
    <source>
        <dbReference type="Proteomes" id="UP000000562"/>
    </source>
</evidence>
<evidence type="ECO:0000256" key="1">
    <source>
        <dbReference type="ARBA" id="ARBA00001946"/>
    </source>
</evidence>
<keyword evidence="14" id="KW-1185">Reference proteome</keyword>
<comment type="catalytic activity">
    <reaction evidence="8 10">
        <text>2-(2-carboxy-4-methylthiazol-5-yl)ethyl phosphate + 4-amino-2-methyl-5-(diphosphooxymethyl)pyrimidine + 2 H(+) = thiamine phosphate + CO2 + diphosphate</text>
        <dbReference type="Rhea" id="RHEA:47848"/>
        <dbReference type="ChEBI" id="CHEBI:15378"/>
        <dbReference type="ChEBI" id="CHEBI:16526"/>
        <dbReference type="ChEBI" id="CHEBI:33019"/>
        <dbReference type="ChEBI" id="CHEBI:37575"/>
        <dbReference type="ChEBI" id="CHEBI:57841"/>
        <dbReference type="ChEBI" id="CHEBI:62890"/>
        <dbReference type="EC" id="2.5.1.3"/>
    </reaction>
</comment>
<comment type="catalytic activity">
    <reaction evidence="7 10">
        <text>4-methyl-5-(2-phosphooxyethyl)-thiazole + 4-amino-2-methyl-5-(diphosphooxymethyl)pyrimidine + H(+) = thiamine phosphate + diphosphate</text>
        <dbReference type="Rhea" id="RHEA:22328"/>
        <dbReference type="ChEBI" id="CHEBI:15378"/>
        <dbReference type="ChEBI" id="CHEBI:33019"/>
        <dbReference type="ChEBI" id="CHEBI:37575"/>
        <dbReference type="ChEBI" id="CHEBI:57841"/>
        <dbReference type="ChEBI" id="CHEBI:58296"/>
        <dbReference type="EC" id="2.5.1.3"/>
    </reaction>
</comment>
<dbReference type="EMBL" id="BA000021">
    <property type="protein sequence ID" value="BAC24652.1"/>
    <property type="molecule type" value="Genomic_DNA"/>
</dbReference>
<dbReference type="STRING" id="36870.gene:10369010"/>
<protein>
    <recommendedName>
        <fullName evidence="10">Thiamine-phosphate synthase</fullName>
        <ecNumber evidence="10">2.5.1.3</ecNumber>
    </recommendedName>
    <alternativeName>
        <fullName evidence="10">Thiamine-phosphate pyrophosphorylase</fullName>
    </alternativeName>
</protein>
<dbReference type="OrthoDB" id="9810880at2"/>
<dbReference type="GO" id="GO:0009229">
    <property type="term" value="P:thiamine diphosphate biosynthetic process"/>
    <property type="evidence" value="ECO:0007669"/>
    <property type="project" value="UniProtKB-UniPathway"/>
</dbReference>
<dbReference type="NCBIfam" id="NF002904">
    <property type="entry name" value="PRK03512.1"/>
    <property type="match status" value="1"/>
</dbReference>
<dbReference type="eggNOG" id="COG0352">
    <property type="taxonomic scope" value="Bacteria"/>
</dbReference>
<comment type="catalytic activity">
    <reaction evidence="9 10">
        <text>2-[(2R,5Z)-2-carboxy-4-methylthiazol-5(2H)-ylidene]ethyl phosphate + 4-amino-2-methyl-5-(diphosphooxymethyl)pyrimidine + 2 H(+) = thiamine phosphate + CO2 + diphosphate</text>
        <dbReference type="Rhea" id="RHEA:47844"/>
        <dbReference type="ChEBI" id="CHEBI:15378"/>
        <dbReference type="ChEBI" id="CHEBI:16526"/>
        <dbReference type="ChEBI" id="CHEBI:33019"/>
        <dbReference type="ChEBI" id="CHEBI:37575"/>
        <dbReference type="ChEBI" id="CHEBI:57841"/>
        <dbReference type="ChEBI" id="CHEBI:62899"/>
        <dbReference type="EC" id="2.5.1.3"/>
    </reaction>
</comment>
<dbReference type="EC" id="2.5.1.3" evidence="10"/>
<keyword evidence="4" id="KW-0479">Metal-binding</keyword>
<evidence type="ECO:0000256" key="5">
    <source>
        <dbReference type="ARBA" id="ARBA00022842"/>
    </source>
</evidence>
<keyword evidence="5" id="KW-0460">Magnesium</keyword>
<comment type="similarity">
    <text evidence="10">Belongs to the thiamine-phosphate synthase family.</text>
</comment>
<dbReference type="UniPathway" id="UPA00060">
    <property type="reaction ID" value="UER00141"/>
</dbReference>
<dbReference type="InterPro" id="IPR036206">
    <property type="entry name" value="ThiamineP_synth_sf"/>
</dbReference>
<sequence length="215" mass="24727">MCNKIKFPIIPKNIGLYPIIDSLSWLVRILSVGIKTVQIRIKEKDKINLDREIESAIILGKKYKANLFINDYWELAVKHKAYGVHLGQKDMNNADIKYIYKSGLRLGLSTRNDQEVERALKWNPSYISFGHVFHTNTKIMKSSPQGINKLKELCNKINNCPKVAIGGIGLCQIDEVLKCKINGISMISAITKSKDWKKTIYKIQKKIKIKLYEKY</sequence>
<dbReference type="CDD" id="cd00564">
    <property type="entry name" value="TMP_TenI"/>
    <property type="match status" value="1"/>
</dbReference>
<evidence type="ECO:0000256" key="8">
    <source>
        <dbReference type="ARBA" id="ARBA00047851"/>
    </source>
</evidence>
<dbReference type="GO" id="GO:0009228">
    <property type="term" value="P:thiamine biosynthetic process"/>
    <property type="evidence" value="ECO:0007669"/>
    <property type="project" value="UniProtKB-KW"/>
</dbReference>
<evidence type="ECO:0000313" key="13">
    <source>
        <dbReference type="EMBL" id="BAC24652.1"/>
    </source>
</evidence>
<evidence type="ECO:0000256" key="10">
    <source>
        <dbReference type="RuleBase" id="RU003826"/>
    </source>
</evidence>
<dbReference type="HOGENOM" id="CLU_018272_3_3_6"/>
<evidence type="ECO:0000256" key="2">
    <source>
        <dbReference type="ARBA" id="ARBA00005165"/>
    </source>
</evidence>
<feature type="domain" description="Thiamine phosphate synthase/TenI" evidence="12">
    <location>
        <begin position="21"/>
        <end position="190"/>
    </location>
</feature>
<dbReference type="GO" id="GO:0005737">
    <property type="term" value="C:cytoplasm"/>
    <property type="evidence" value="ECO:0007669"/>
    <property type="project" value="TreeGrafter"/>
</dbReference>
<dbReference type="Pfam" id="PF02581">
    <property type="entry name" value="TMP-TENI"/>
    <property type="match status" value="1"/>
</dbReference>
<dbReference type="InterPro" id="IPR034291">
    <property type="entry name" value="TMP_synthase"/>
</dbReference>
<dbReference type="InterPro" id="IPR022998">
    <property type="entry name" value="ThiamineP_synth_TenI"/>
</dbReference>
<evidence type="ECO:0000256" key="9">
    <source>
        <dbReference type="ARBA" id="ARBA00047883"/>
    </source>
</evidence>
<keyword evidence="3 10" id="KW-0808">Transferase</keyword>
<dbReference type="GO" id="GO:0004789">
    <property type="term" value="F:thiamine-phosphate diphosphorylase activity"/>
    <property type="evidence" value="ECO:0007669"/>
    <property type="project" value="UniProtKB-EC"/>
</dbReference>
<reference evidence="13 14" key="1">
    <citation type="journal article" date="2002" name="Nat. Genet.">
        <title>Genome sequence of the endocellular obligate symbiont of tsetse flies, Wigglesworthia glossinidia.</title>
        <authorList>
            <person name="Akman L."/>
            <person name="Yamashita A."/>
            <person name="Watanabe H."/>
            <person name="Oshima K."/>
            <person name="Shiba T."/>
            <person name="Hattori M."/>
            <person name="Aksoy S."/>
        </authorList>
    </citation>
    <scope>NUCLEOTIDE SEQUENCE [LARGE SCALE GENOMIC DNA]</scope>
</reference>
<gene>
    <name evidence="13" type="primary">thiE</name>
</gene>
<accession>Q8D248</accession>
<dbReference type="PANTHER" id="PTHR20857">
    <property type="entry name" value="THIAMINE-PHOSPHATE PYROPHOSPHORYLASE"/>
    <property type="match status" value="1"/>
</dbReference>
<proteinExistence type="inferred from homology"/>
<evidence type="ECO:0000256" key="11">
    <source>
        <dbReference type="RuleBase" id="RU004253"/>
    </source>
</evidence>
<dbReference type="PANTHER" id="PTHR20857:SF15">
    <property type="entry name" value="THIAMINE-PHOSPHATE SYNTHASE"/>
    <property type="match status" value="1"/>
</dbReference>
<evidence type="ECO:0000256" key="3">
    <source>
        <dbReference type="ARBA" id="ARBA00022679"/>
    </source>
</evidence>
<dbReference type="GO" id="GO:0046872">
    <property type="term" value="F:metal ion binding"/>
    <property type="evidence" value="ECO:0007669"/>
    <property type="project" value="UniProtKB-KW"/>
</dbReference>
<dbReference type="NCBIfam" id="TIGR00693">
    <property type="entry name" value="thiE"/>
    <property type="match status" value="1"/>
</dbReference>
<comment type="pathway">
    <text evidence="2 11">Cofactor biosynthesis; thiamine diphosphate biosynthesis; thiamine phosphate from 4-amino-2-methyl-5-diphosphomethylpyrimidine and 4-methyl-5-(2-phosphoethyl)-thiazole: step 1/1.</text>
</comment>
<dbReference type="Proteomes" id="UP000000562">
    <property type="component" value="Chromosome"/>
</dbReference>
<comment type="cofactor">
    <cofactor evidence="1">
        <name>Mg(2+)</name>
        <dbReference type="ChEBI" id="CHEBI:18420"/>
    </cofactor>
</comment>
<organism evidence="13 14">
    <name type="scientific">Wigglesworthia glossinidia brevipalpis</name>
    <dbReference type="NCBI Taxonomy" id="36870"/>
    <lineage>
        <taxon>Bacteria</taxon>
        <taxon>Pseudomonadati</taxon>
        <taxon>Pseudomonadota</taxon>
        <taxon>Gammaproteobacteria</taxon>
        <taxon>Enterobacterales</taxon>
        <taxon>Erwiniaceae</taxon>
        <taxon>Wigglesworthia</taxon>
    </lineage>
</organism>
<dbReference type="FunFam" id="3.20.20.70:FF:000064">
    <property type="entry name" value="Thiamine-phosphate synthase"/>
    <property type="match status" value="1"/>
</dbReference>
<dbReference type="Gene3D" id="3.20.20.70">
    <property type="entry name" value="Aldolase class I"/>
    <property type="match status" value="1"/>
</dbReference>
<dbReference type="KEGG" id="wbr:thiE"/>
<dbReference type="AlphaFoldDB" id="Q8D248"/>
<keyword evidence="6 10" id="KW-0784">Thiamine biosynthesis</keyword>
<evidence type="ECO:0000256" key="7">
    <source>
        <dbReference type="ARBA" id="ARBA00047334"/>
    </source>
</evidence>
<evidence type="ECO:0000259" key="12">
    <source>
        <dbReference type="Pfam" id="PF02581"/>
    </source>
</evidence>
<dbReference type="SUPFAM" id="SSF51391">
    <property type="entry name" value="Thiamin phosphate synthase"/>
    <property type="match status" value="1"/>
</dbReference>
<dbReference type="InterPro" id="IPR013785">
    <property type="entry name" value="Aldolase_TIM"/>
</dbReference>
<evidence type="ECO:0000256" key="6">
    <source>
        <dbReference type="ARBA" id="ARBA00022977"/>
    </source>
</evidence>
<evidence type="ECO:0000256" key="4">
    <source>
        <dbReference type="ARBA" id="ARBA00022723"/>
    </source>
</evidence>
<name>Q8D248_WIGBR</name>